<dbReference type="AlphaFoldDB" id="A0A9Q0RYG9"/>
<dbReference type="GO" id="GO:0005737">
    <property type="term" value="C:cytoplasm"/>
    <property type="evidence" value="ECO:0007669"/>
    <property type="project" value="UniProtKB-SubCell"/>
</dbReference>
<comment type="subcellular location">
    <subcellularLocation>
        <location evidence="2">Cytoplasm</location>
    </subcellularLocation>
    <subcellularLocation>
        <location evidence="1">Nucleus</location>
    </subcellularLocation>
</comment>
<dbReference type="SUPFAM" id="SSF53335">
    <property type="entry name" value="S-adenosyl-L-methionine-dependent methyltransferases"/>
    <property type="match status" value="1"/>
</dbReference>
<evidence type="ECO:0000256" key="2">
    <source>
        <dbReference type="ARBA" id="ARBA00004496"/>
    </source>
</evidence>
<evidence type="ECO:0000256" key="8">
    <source>
        <dbReference type="ARBA" id="ARBA00023242"/>
    </source>
</evidence>
<accession>A0A9Q0RYG9</accession>
<evidence type="ECO:0000256" key="6">
    <source>
        <dbReference type="ARBA" id="ARBA00022679"/>
    </source>
</evidence>
<dbReference type="GO" id="GO:0032259">
    <property type="term" value="P:methylation"/>
    <property type="evidence" value="ECO:0007669"/>
    <property type="project" value="UniProtKB-KW"/>
</dbReference>
<evidence type="ECO:0000256" key="3">
    <source>
        <dbReference type="ARBA" id="ARBA00012533"/>
    </source>
</evidence>
<dbReference type="Gene3D" id="3.40.50.150">
    <property type="entry name" value="Vaccinia Virus protein VP39"/>
    <property type="match status" value="1"/>
</dbReference>
<comment type="similarity">
    <text evidence="9">Belongs to the methyltransferase superfamily. METTL18 family.</text>
</comment>
<dbReference type="OrthoDB" id="1723750at2759"/>
<dbReference type="EC" id="2.1.1.85" evidence="3"/>
<keyword evidence="7" id="KW-0949">S-adenosyl-L-methionine</keyword>
<dbReference type="Proteomes" id="UP001151699">
    <property type="component" value="Chromosome X"/>
</dbReference>
<gene>
    <name evidence="10" type="primary">METTL18</name>
    <name evidence="10" type="ORF">Bhyg_09867</name>
</gene>
<dbReference type="InterPro" id="IPR019410">
    <property type="entry name" value="Methyltransf_16"/>
</dbReference>
<keyword evidence="11" id="KW-1185">Reference proteome</keyword>
<dbReference type="PANTHER" id="PTHR14614:SF39">
    <property type="entry name" value="HISTIDINE PROTEIN METHYLTRANSFERASE 1 HOMOLOG"/>
    <property type="match status" value="1"/>
</dbReference>
<reference evidence="10" key="1">
    <citation type="submission" date="2022-07" db="EMBL/GenBank/DDBJ databases">
        <authorList>
            <person name="Trinca V."/>
            <person name="Uliana J.V.C."/>
            <person name="Torres T.T."/>
            <person name="Ward R.J."/>
            <person name="Monesi N."/>
        </authorList>
    </citation>
    <scope>NUCLEOTIDE SEQUENCE</scope>
    <source>
        <strain evidence="10">HSMRA1968</strain>
        <tissue evidence="10">Whole embryos</tissue>
    </source>
</reference>
<evidence type="ECO:0000313" key="11">
    <source>
        <dbReference type="Proteomes" id="UP001151699"/>
    </source>
</evidence>
<dbReference type="Pfam" id="PF10294">
    <property type="entry name" value="Methyltransf_16"/>
    <property type="match status" value="1"/>
</dbReference>
<dbReference type="EMBL" id="WJQU01000003">
    <property type="protein sequence ID" value="KAJ6637141.1"/>
    <property type="molecule type" value="Genomic_DNA"/>
</dbReference>
<sequence length="294" mass="33223">MFKFDFQQNDEDLNEFGGIDENEDSMTYDSDNGRAPCKEFEEIQAKPSQICRPLISHVIYGSMTFFNDNLVRYIRMDADEERLLGMKGDHTDLIPGVYEGGGKIWECTQDLGDYVMKTLVAEDSTHKLSDHKNVLDLGCGAGILGILALKAGAFVHFSDYNASILSTLTIENVLLNFPETRAEILNKCKFYAGDWSNLVESTDKDTKYDVILTSETIYNLENYWKLLNVFKTKLKDNGIALVAAKTYYFGVGGGCREFERLIKEDGNLQSDVVFVVSENVQREILKVKFSNKAK</sequence>
<evidence type="ECO:0000256" key="9">
    <source>
        <dbReference type="ARBA" id="ARBA00038126"/>
    </source>
</evidence>
<proteinExistence type="inferred from homology"/>
<name>A0A9Q0RYG9_9DIPT</name>
<keyword evidence="4" id="KW-0963">Cytoplasm</keyword>
<evidence type="ECO:0000256" key="7">
    <source>
        <dbReference type="ARBA" id="ARBA00022691"/>
    </source>
</evidence>
<evidence type="ECO:0000256" key="5">
    <source>
        <dbReference type="ARBA" id="ARBA00022603"/>
    </source>
</evidence>
<dbReference type="GO" id="GO:0005634">
    <property type="term" value="C:nucleus"/>
    <property type="evidence" value="ECO:0007669"/>
    <property type="project" value="UniProtKB-SubCell"/>
</dbReference>
<protein>
    <recommendedName>
        <fullName evidence="3">protein-histidine N-methyltransferase</fullName>
        <ecNumber evidence="3">2.1.1.85</ecNumber>
    </recommendedName>
</protein>
<keyword evidence="8" id="KW-0539">Nucleus</keyword>
<evidence type="ECO:0000313" key="10">
    <source>
        <dbReference type="EMBL" id="KAJ6637141.1"/>
    </source>
</evidence>
<evidence type="ECO:0000256" key="1">
    <source>
        <dbReference type="ARBA" id="ARBA00004123"/>
    </source>
</evidence>
<keyword evidence="6" id="KW-0808">Transferase</keyword>
<dbReference type="InterPro" id="IPR029063">
    <property type="entry name" value="SAM-dependent_MTases_sf"/>
</dbReference>
<comment type="caution">
    <text evidence="10">The sequence shown here is derived from an EMBL/GenBank/DDBJ whole genome shotgun (WGS) entry which is preliminary data.</text>
</comment>
<dbReference type="PANTHER" id="PTHR14614">
    <property type="entry name" value="HEPATOCELLULAR CARCINOMA-ASSOCIATED ANTIGEN"/>
    <property type="match status" value="1"/>
</dbReference>
<keyword evidence="5 10" id="KW-0489">Methyltransferase</keyword>
<dbReference type="CDD" id="cd02440">
    <property type="entry name" value="AdoMet_MTases"/>
    <property type="match status" value="1"/>
</dbReference>
<dbReference type="GO" id="GO:0018064">
    <property type="term" value="F:protein-L-histidine N-tele-methyltransferase activity"/>
    <property type="evidence" value="ECO:0007669"/>
    <property type="project" value="UniProtKB-EC"/>
</dbReference>
<evidence type="ECO:0000256" key="4">
    <source>
        <dbReference type="ARBA" id="ARBA00022490"/>
    </source>
</evidence>
<organism evidence="10 11">
    <name type="scientific">Pseudolycoriella hygida</name>
    <dbReference type="NCBI Taxonomy" id="35572"/>
    <lineage>
        <taxon>Eukaryota</taxon>
        <taxon>Metazoa</taxon>
        <taxon>Ecdysozoa</taxon>
        <taxon>Arthropoda</taxon>
        <taxon>Hexapoda</taxon>
        <taxon>Insecta</taxon>
        <taxon>Pterygota</taxon>
        <taxon>Neoptera</taxon>
        <taxon>Endopterygota</taxon>
        <taxon>Diptera</taxon>
        <taxon>Nematocera</taxon>
        <taxon>Sciaroidea</taxon>
        <taxon>Sciaridae</taxon>
        <taxon>Pseudolycoriella</taxon>
    </lineage>
</organism>